<reference evidence="3 4" key="1">
    <citation type="submission" date="2017-09" db="EMBL/GenBank/DDBJ databases">
        <title>Bacterial strain isolated from the female urinary microbiota.</title>
        <authorList>
            <person name="Thomas-White K."/>
            <person name="Kumar N."/>
            <person name="Forster S."/>
            <person name="Putonti C."/>
            <person name="Lawley T."/>
            <person name="Wolfe A.J."/>
        </authorList>
    </citation>
    <scope>NUCLEOTIDE SEQUENCE [LARGE SCALE GENOMIC DNA]</scope>
    <source>
        <strain evidence="3 4">UMB0792</strain>
    </source>
</reference>
<feature type="compositionally biased region" description="Basic and acidic residues" evidence="1">
    <location>
        <begin position="252"/>
        <end position="266"/>
    </location>
</feature>
<evidence type="ECO:0000313" key="4">
    <source>
        <dbReference type="Proteomes" id="UP000235836"/>
    </source>
</evidence>
<organism evidence="3 4">
    <name type="scientific">Corynebacterium tuscaniense</name>
    <dbReference type="NCBI Taxonomy" id="302449"/>
    <lineage>
        <taxon>Bacteria</taxon>
        <taxon>Bacillati</taxon>
        <taxon>Actinomycetota</taxon>
        <taxon>Actinomycetes</taxon>
        <taxon>Mycobacteriales</taxon>
        <taxon>Corynebacteriaceae</taxon>
        <taxon>Corynebacterium</taxon>
    </lineage>
</organism>
<feature type="transmembrane region" description="Helical" evidence="2">
    <location>
        <begin position="204"/>
        <end position="225"/>
    </location>
</feature>
<name>A0A2N6T7Z1_9CORY</name>
<keyword evidence="2" id="KW-1133">Transmembrane helix</keyword>
<sequence>MVFGRKKKQQDVAVVEANPANTAISEENASRIGRTFIKGLDRAVHLQSGFIKGYVNWLRRSNPDATPAEIQEIMRKHFMKAAAGSGAGAGGAAAVPGVGFVTGSAAIAAESLLFVDMAAVYTVGSAYLRGEDIADAERRRAIVLLALSGAQGAAIVDTLVGPEATALTATKSLAKFTGPTLTQANNMMTRTVMKSINRRLRRMWIGKIMPLGIGAIAGVTANRALAKKVVENTARNLGPAPAQFAAPLPPKSNEEEKLAEAADGKKSWKSRFQAVMDVFEKNRDDAEDSSQ</sequence>
<evidence type="ECO:0000256" key="2">
    <source>
        <dbReference type="SAM" id="Phobius"/>
    </source>
</evidence>
<gene>
    <name evidence="3" type="ORF">CJ203_00735</name>
</gene>
<accession>A0A2N6T7Z1</accession>
<proteinExistence type="predicted"/>
<dbReference type="RefSeq" id="WP_102723189.1">
    <property type="nucleotide sequence ID" value="NZ_PNHG01000001.1"/>
</dbReference>
<comment type="caution">
    <text evidence="3">The sequence shown here is derived from an EMBL/GenBank/DDBJ whole genome shotgun (WGS) entry which is preliminary data.</text>
</comment>
<keyword evidence="4" id="KW-1185">Reference proteome</keyword>
<dbReference type="AlphaFoldDB" id="A0A2N6T7Z1"/>
<evidence type="ECO:0000313" key="3">
    <source>
        <dbReference type="EMBL" id="PMC65435.1"/>
    </source>
</evidence>
<dbReference type="EMBL" id="PNHG01000001">
    <property type="protein sequence ID" value="PMC65435.1"/>
    <property type="molecule type" value="Genomic_DNA"/>
</dbReference>
<protein>
    <recommendedName>
        <fullName evidence="5">EcsC family protein</fullName>
    </recommendedName>
</protein>
<evidence type="ECO:0000256" key="1">
    <source>
        <dbReference type="SAM" id="MobiDB-lite"/>
    </source>
</evidence>
<evidence type="ECO:0008006" key="5">
    <source>
        <dbReference type="Google" id="ProtNLM"/>
    </source>
</evidence>
<dbReference type="Proteomes" id="UP000235836">
    <property type="component" value="Unassembled WGS sequence"/>
</dbReference>
<keyword evidence="2" id="KW-0812">Transmembrane</keyword>
<keyword evidence="2" id="KW-0472">Membrane</keyword>
<feature type="region of interest" description="Disordered" evidence="1">
    <location>
        <begin position="239"/>
        <end position="266"/>
    </location>
</feature>